<name>A0A411YY40_9RHOB</name>
<dbReference type="Pfam" id="PF00069">
    <property type="entry name" value="Pkinase"/>
    <property type="match status" value="1"/>
</dbReference>
<evidence type="ECO:0000259" key="1">
    <source>
        <dbReference type="PROSITE" id="PS50011"/>
    </source>
</evidence>
<evidence type="ECO:0000313" key="2">
    <source>
        <dbReference type="EMBL" id="RGP35722.1"/>
    </source>
</evidence>
<comment type="caution">
    <text evidence="2">The sequence shown here is derived from an EMBL/GenBank/DDBJ whole genome shotgun (WGS) entry which is preliminary data.</text>
</comment>
<organism evidence="2 3">
    <name type="scientific">Pseudotabrizicola alkalilacus</name>
    <dbReference type="NCBI Taxonomy" id="2305252"/>
    <lineage>
        <taxon>Bacteria</taxon>
        <taxon>Pseudomonadati</taxon>
        <taxon>Pseudomonadota</taxon>
        <taxon>Alphaproteobacteria</taxon>
        <taxon>Rhodobacterales</taxon>
        <taxon>Paracoccaceae</taxon>
        <taxon>Pseudotabrizicola</taxon>
    </lineage>
</organism>
<reference evidence="2 3" key="1">
    <citation type="submission" date="2018-08" db="EMBL/GenBank/DDBJ databases">
        <title>Flavobacterium tibetense sp. nov., isolated from a wetland YonghuCo on Tibetan Plateau.</title>
        <authorList>
            <person name="Phurbu D."/>
            <person name="Lu H."/>
            <person name="Xing P."/>
        </authorList>
    </citation>
    <scope>NUCLEOTIDE SEQUENCE [LARGE SCALE GENOMIC DNA]</scope>
    <source>
        <strain evidence="2 3">DJC</strain>
    </source>
</reference>
<dbReference type="GO" id="GO:0004674">
    <property type="term" value="F:protein serine/threonine kinase activity"/>
    <property type="evidence" value="ECO:0007669"/>
    <property type="project" value="UniProtKB-KW"/>
</dbReference>
<dbReference type="InterPro" id="IPR011009">
    <property type="entry name" value="Kinase-like_dom_sf"/>
</dbReference>
<protein>
    <submittedName>
        <fullName evidence="2">Serine/threonine protein kinase</fullName>
    </submittedName>
</protein>
<feature type="domain" description="Protein kinase" evidence="1">
    <location>
        <begin position="7"/>
        <end position="255"/>
    </location>
</feature>
<dbReference type="SMART" id="SM00220">
    <property type="entry name" value="S_TKc"/>
    <property type="match status" value="1"/>
</dbReference>
<dbReference type="PANTHER" id="PTHR44329">
    <property type="entry name" value="SERINE/THREONINE-PROTEIN KINASE TNNI3K-RELATED"/>
    <property type="match status" value="1"/>
</dbReference>
<dbReference type="Proteomes" id="UP000284547">
    <property type="component" value="Unassembled WGS sequence"/>
</dbReference>
<keyword evidence="2" id="KW-0723">Serine/threonine-protein kinase</keyword>
<dbReference type="Gene3D" id="3.30.200.20">
    <property type="entry name" value="Phosphorylase Kinase, domain 1"/>
    <property type="match status" value="1"/>
</dbReference>
<evidence type="ECO:0000313" key="3">
    <source>
        <dbReference type="Proteomes" id="UP000284547"/>
    </source>
</evidence>
<dbReference type="InterPro" id="IPR000719">
    <property type="entry name" value="Prot_kinase_dom"/>
</dbReference>
<proteinExistence type="predicted"/>
<sequence length="354" mass="38925">MLICGRYEATGAMKPGGMSVTYTCTDTRLDRSVVIKTLQDKSDPKRLKDKQKALLKVRSNHVVQLLDILSFESHGKVYDCLVLEHIEGEDLKEGEFDIDQRYYSTLWQIAKGLEEIHSAGIVHRDIKPNNIRVTKDGLVKIIDFGLSREVGVDNSTKGAYGFLPYMAPELLQKPPVLFTTATDVYSFAVLALSIVKAGLPPSLKCVPPAPAPTVVSSHLVGLDAVLMPILQRCLDGNPENRPAISDVVQAFERVLLRDRHRARIVIGGNISEISKSKRIAKPNVSNGKTIFAQIEIRYDGNGFIVDSVTGVVNINNTTAAPGAKLPMSCVLAFQAQPGRFYYATFDVSNPEYLP</sequence>
<keyword evidence="3" id="KW-1185">Reference proteome</keyword>
<dbReference type="EMBL" id="QWEY01000012">
    <property type="protein sequence ID" value="RGP35722.1"/>
    <property type="molecule type" value="Genomic_DNA"/>
</dbReference>
<accession>A0A411YY40</accession>
<dbReference type="Gene3D" id="1.10.510.10">
    <property type="entry name" value="Transferase(Phosphotransferase) domain 1"/>
    <property type="match status" value="1"/>
</dbReference>
<gene>
    <name evidence="2" type="ORF">D1012_18160</name>
</gene>
<dbReference type="InterPro" id="IPR051681">
    <property type="entry name" value="Ser/Thr_Kinases-Pseudokinases"/>
</dbReference>
<keyword evidence="2" id="KW-0808">Transferase</keyword>
<dbReference type="PROSITE" id="PS50011">
    <property type="entry name" value="PROTEIN_KINASE_DOM"/>
    <property type="match status" value="1"/>
</dbReference>
<dbReference type="RefSeq" id="WP_118155548.1">
    <property type="nucleotide sequence ID" value="NZ_QWEY01000012.1"/>
</dbReference>
<keyword evidence="2" id="KW-0418">Kinase</keyword>
<dbReference type="SUPFAM" id="SSF56112">
    <property type="entry name" value="Protein kinase-like (PK-like)"/>
    <property type="match status" value="1"/>
</dbReference>
<dbReference type="AlphaFoldDB" id="A0A411YY40"/>
<dbReference type="GO" id="GO:0005524">
    <property type="term" value="F:ATP binding"/>
    <property type="evidence" value="ECO:0007669"/>
    <property type="project" value="InterPro"/>
</dbReference>
<dbReference type="CDD" id="cd14014">
    <property type="entry name" value="STKc_PknB_like"/>
    <property type="match status" value="1"/>
</dbReference>